<keyword evidence="5" id="KW-0811">Translocation</keyword>
<dbReference type="GO" id="GO:0005643">
    <property type="term" value="C:nuclear pore"/>
    <property type="evidence" value="ECO:0007669"/>
    <property type="project" value="UniProtKB-SubCell"/>
</dbReference>
<evidence type="ECO:0000256" key="8">
    <source>
        <dbReference type="SAM" id="MobiDB-lite"/>
    </source>
</evidence>
<evidence type="ECO:0000313" key="9">
    <source>
        <dbReference type="EMBL" id="KAA0157269.1"/>
    </source>
</evidence>
<reference evidence="9 10" key="1">
    <citation type="submission" date="2019-07" db="EMBL/GenBank/DDBJ databases">
        <title>Genomes of Cafeteria roenbergensis.</title>
        <authorList>
            <person name="Fischer M.G."/>
            <person name="Hackl T."/>
            <person name="Roman M."/>
        </authorList>
    </citation>
    <scope>NUCLEOTIDE SEQUENCE [LARGE SCALE GENOMIC DNA]</scope>
    <source>
        <strain evidence="9 10">BVI</strain>
    </source>
</reference>
<comment type="subcellular location">
    <subcellularLocation>
        <location evidence="1">Nucleus</location>
        <location evidence="1">Nuclear pore complex</location>
    </subcellularLocation>
</comment>
<dbReference type="GO" id="GO:0006406">
    <property type="term" value="P:mRNA export from nucleus"/>
    <property type="evidence" value="ECO:0007669"/>
    <property type="project" value="TreeGrafter"/>
</dbReference>
<dbReference type="InterPro" id="IPR037700">
    <property type="entry name" value="NUP88/NUP82"/>
</dbReference>
<proteinExistence type="predicted"/>
<keyword evidence="6" id="KW-0906">Nuclear pore complex</keyword>
<dbReference type="PANTHER" id="PTHR13257:SF0">
    <property type="entry name" value="NUCLEAR PORE COMPLEX PROTEIN NUP88"/>
    <property type="match status" value="1"/>
</dbReference>
<dbReference type="GO" id="GO:0000055">
    <property type="term" value="P:ribosomal large subunit export from nucleus"/>
    <property type="evidence" value="ECO:0007669"/>
    <property type="project" value="InterPro"/>
</dbReference>
<keyword evidence="7" id="KW-0539">Nucleus</keyword>
<evidence type="ECO:0000256" key="5">
    <source>
        <dbReference type="ARBA" id="ARBA00023010"/>
    </source>
</evidence>
<gene>
    <name evidence="9" type="ORF">FNF29_00621</name>
</gene>
<keyword evidence="3" id="KW-0509">mRNA transport</keyword>
<evidence type="ECO:0000256" key="2">
    <source>
        <dbReference type="ARBA" id="ARBA00022448"/>
    </source>
</evidence>
<organism evidence="9 10">
    <name type="scientific">Cafeteria roenbergensis</name>
    <name type="common">Marine flagellate</name>
    <dbReference type="NCBI Taxonomy" id="33653"/>
    <lineage>
        <taxon>Eukaryota</taxon>
        <taxon>Sar</taxon>
        <taxon>Stramenopiles</taxon>
        <taxon>Bigyra</taxon>
        <taxon>Opalozoa</taxon>
        <taxon>Bicosoecida</taxon>
        <taxon>Cafeteriaceae</taxon>
        <taxon>Cafeteria</taxon>
    </lineage>
</organism>
<feature type="compositionally biased region" description="Low complexity" evidence="8">
    <location>
        <begin position="475"/>
        <end position="484"/>
    </location>
</feature>
<keyword evidence="10" id="KW-1185">Reference proteome</keyword>
<accession>A0A5A8CX74</accession>
<dbReference type="EMBL" id="VLTN01000002">
    <property type="protein sequence ID" value="KAA0157269.1"/>
    <property type="molecule type" value="Genomic_DNA"/>
</dbReference>
<evidence type="ECO:0000256" key="3">
    <source>
        <dbReference type="ARBA" id="ARBA00022816"/>
    </source>
</evidence>
<protein>
    <submittedName>
        <fullName evidence="9">Uncharacterized protein</fullName>
    </submittedName>
</protein>
<dbReference type="AlphaFoldDB" id="A0A5A8CX74"/>
<keyword evidence="2" id="KW-0813">Transport</keyword>
<dbReference type="Proteomes" id="UP000323011">
    <property type="component" value="Unassembled WGS sequence"/>
</dbReference>
<feature type="region of interest" description="Disordered" evidence="8">
    <location>
        <begin position="464"/>
        <end position="484"/>
    </location>
</feature>
<comment type="caution">
    <text evidence="9">The sequence shown here is derived from an EMBL/GenBank/DDBJ whole genome shotgun (WGS) entry which is preliminary data.</text>
</comment>
<keyword evidence="4" id="KW-0653">Protein transport</keyword>
<evidence type="ECO:0000256" key="6">
    <source>
        <dbReference type="ARBA" id="ARBA00023132"/>
    </source>
</evidence>
<sequence length="1120" mass="113058">MPFVMPQPRATETRRAAPLRLLTRATFESEGSSVDVVVGVVGDGSGRWELAAGLAASLGEGDGSLALPLRLALSDGTDVPDSTHTVQLNDSGDKLLIACHTSVLVVEIPADELLKALLDSPGRASGAPSVIYSGRCAVVGAGSLRAGAQVRRALWHPHAPEAIALLTDSSLLVFDVTASLASPAVSCSLRGALPPGGAAVSVAFGEPRSAMEALSAFVLIDSGAVFCLCPVVVPGTVLHKDQIAAMKADLEASGLPGEQVQETERWIDTIAAPAGASAEGGAGGGASMRAAAAASLGHHATVKGEEEGWVALWPRDDTRPREPRPQGPISTASIANGVLGVPGARATDIAVVPAHACAHTALLVAGLDRVGACPLLSAAFTLEPILPPELAGQPRLVDRFPPPVVSVSQSGAGTGDHALLAWGGGAAVLPMPWLAALAAAADGRPPPAGVSLATPFGRAEDARTVARARTESEDAAAQPASSSSTSMVRFAPRAVVHGCVQGAASSSSSSSILAEVLVLAGAPAARGSTLLARASTVAIGGSALSALSASSAADEPAALSRAEQVLAQKLQELADARARDAAVLLPLSSRVMSVAADAMGVDEAEAEAALFEPPSVDEVLGSPQQQDPAADSVPAFVAAMDRAFHHFHRAVRGVTAVRATVGARMARLVAQVETLSARAAIVQAATEQDIADITGENAADDAGPSLLDLMDQCHETALEQCERAEELARRAAQQLTEVGPEERTIHKAVGDVGAEARTLAATVASIRAELDASIVRALRERLASPQASKTAGSMVARALRSRGGGAALGSADALRALRSPQAKRPGRSRLTAGARAAGPDGMSVVSGASAKRLSTSLAVSGAGGQAVTEGDARRASNHGIQMRARVRALWAQLQQLEAEADAQVERLALRGVPRDDGDTEASALADLMRSRLTLGAGTPRARSAAGWDEASGGSNSPDSDADKTSFSPALGASRAPMASPAGTGFAAPTPFSHRFGVDAPAAARGPADAGSMASTPAGLAWGTPRVGASALFGATPGYPGGQQSSLHTGQLQATPFLPRNATPSAQSLVGRTPAGAAGNVAWGPVDETPGIGPSYSRDSEGSAVVGSVPRAEQASFTQFG</sequence>
<feature type="region of interest" description="Disordered" evidence="8">
    <location>
        <begin position="937"/>
        <end position="986"/>
    </location>
</feature>
<dbReference type="GO" id="GO:0006606">
    <property type="term" value="P:protein import into nucleus"/>
    <property type="evidence" value="ECO:0007669"/>
    <property type="project" value="TreeGrafter"/>
</dbReference>
<evidence type="ECO:0000256" key="7">
    <source>
        <dbReference type="ARBA" id="ARBA00023242"/>
    </source>
</evidence>
<evidence type="ECO:0000256" key="4">
    <source>
        <dbReference type="ARBA" id="ARBA00022927"/>
    </source>
</evidence>
<name>A0A5A8CX74_CAFRO</name>
<evidence type="ECO:0000313" key="10">
    <source>
        <dbReference type="Proteomes" id="UP000323011"/>
    </source>
</evidence>
<dbReference type="GO" id="GO:0017056">
    <property type="term" value="F:structural constituent of nuclear pore"/>
    <property type="evidence" value="ECO:0007669"/>
    <property type="project" value="InterPro"/>
</dbReference>
<dbReference type="PANTHER" id="PTHR13257">
    <property type="entry name" value="NUCLEOPORIN NUP84-RELATED"/>
    <property type="match status" value="1"/>
</dbReference>
<feature type="region of interest" description="Disordered" evidence="8">
    <location>
        <begin position="1076"/>
        <end position="1120"/>
    </location>
</feature>
<dbReference type="GO" id="GO:0000056">
    <property type="term" value="P:ribosomal small subunit export from nucleus"/>
    <property type="evidence" value="ECO:0007669"/>
    <property type="project" value="InterPro"/>
</dbReference>
<evidence type="ECO:0000256" key="1">
    <source>
        <dbReference type="ARBA" id="ARBA00004567"/>
    </source>
</evidence>
<feature type="region of interest" description="Disordered" evidence="8">
    <location>
        <begin position="819"/>
        <end position="840"/>
    </location>
</feature>